<dbReference type="EMBL" id="JAWHQM010000036">
    <property type="protein sequence ID" value="KAK5633845.1"/>
    <property type="molecule type" value="Genomic_DNA"/>
</dbReference>
<proteinExistence type="predicted"/>
<comment type="caution">
    <text evidence="1">The sequence shown here is derived from an EMBL/GenBank/DDBJ whole genome shotgun (WGS) entry which is preliminary data.</text>
</comment>
<keyword evidence="2" id="KW-1185">Reference proteome</keyword>
<sequence>MVRYTAAVSATGPKVRYRPDEQRPISIGGAATTKYVIGGRRNLPAADASSVRADPGSLILASTTSVVSFHDNQLQLKQKVRVANLDGN</sequence>
<dbReference type="Proteomes" id="UP001305414">
    <property type="component" value="Unassembled WGS sequence"/>
</dbReference>
<evidence type="ECO:0000313" key="2">
    <source>
        <dbReference type="Proteomes" id="UP001305414"/>
    </source>
</evidence>
<protein>
    <submittedName>
        <fullName evidence="1">Uncharacterized protein</fullName>
    </submittedName>
</protein>
<gene>
    <name evidence="1" type="ORF">RRF57_009560</name>
</gene>
<dbReference type="AlphaFoldDB" id="A0AAN7Z1R9"/>
<organism evidence="1 2">
    <name type="scientific">Xylaria bambusicola</name>
    <dbReference type="NCBI Taxonomy" id="326684"/>
    <lineage>
        <taxon>Eukaryota</taxon>
        <taxon>Fungi</taxon>
        <taxon>Dikarya</taxon>
        <taxon>Ascomycota</taxon>
        <taxon>Pezizomycotina</taxon>
        <taxon>Sordariomycetes</taxon>
        <taxon>Xylariomycetidae</taxon>
        <taxon>Xylariales</taxon>
        <taxon>Xylariaceae</taxon>
        <taxon>Xylaria</taxon>
    </lineage>
</organism>
<evidence type="ECO:0000313" key="1">
    <source>
        <dbReference type="EMBL" id="KAK5633845.1"/>
    </source>
</evidence>
<accession>A0AAN7Z1R9</accession>
<reference evidence="1 2" key="1">
    <citation type="submission" date="2023-10" db="EMBL/GenBank/DDBJ databases">
        <title>Draft genome sequence of Xylaria bambusicola isolate GMP-LS, the root and basal stem rot pathogen of sugarcane in Indonesia.</title>
        <authorList>
            <person name="Selvaraj P."/>
            <person name="Muralishankar V."/>
            <person name="Muruganantham S."/>
            <person name="Sp S."/>
            <person name="Haryani S."/>
            <person name="Lau K.J.X."/>
            <person name="Naqvi N.I."/>
        </authorList>
    </citation>
    <scope>NUCLEOTIDE SEQUENCE [LARGE SCALE GENOMIC DNA]</scope>
    <source>
        <strain evidence="1">GMP-LS</strain>
    </source>
</reference>
<name>A0AAN7Z1R9_9PEZI</name>